<dbReference type="GO" id="GO:0009103">
    <property type="term" value="P:lipopolysaccharide biosynthetic process"/>
    <property type="evidence" value="ECO:0007669"/>
    <property type="project" value="UniProtKB-ARBA"/>
</dbReference>
<keyword evidence="3 9" id="KW-0328">Glycosyltransferase</keyword>
<protein>
    <submittedName>
        <fullName evidence="9">Dolichyl-phosphate-mannose-protein mannosyltransferase</fullName>
    </submittedName>
</protein>
<keyword evidence="4 9" id="KW-0808">Transferase</keyword>
<dbReference type="InterPro" id="IPR018674">
    <property type="entry name" value="DUF2142_membrane"/>
</dbReference>
<dbReference type="InterPro" id="IPR050297">
    <property type="entry name" value="LipidA_mod_glycosyltrf_83"/>
</dbReference>
<feature type="transmembrane region" description="Helical" evidence="8">
    <location>
        <begin position="498"/>
        <end position="523"/>
    </location>
</feature>
<feature type="transmembrane region" description="Helical" evidence="8">
    <location>
        <begin position="451"/>
        <end position="478"/>
    </location>
</feature>
<feature type="transmembrane region" description="Helical" evidence="8">
    <location>
        <begin position="245"/>
        <end position="271"/>
    </location>
</feature>
<feature type="transmembrane region" description="Helical" evidence="8">
    <location>
        <begin position="420"/>
        <end position="439"/>
    </location>
</feature>
<feature type="transmembrane region" description="Helical" evidence="8">
    <location>
        <begin position="220"/>
        <end position="239"/>
    </location>
</feature>
<name>A0A7M4DL20_9MICO</name>
<keyword evidence="6 8" id="KW-1133">Transmembrane helix</keyword>
<feature type="transmembrane region" description="Helical" evidence="8">
    <location>
        <begin position="191"/>
        <end position="213"/>
    </location>
</feature>
<dbReference type="Proteomes" id="UP000419743">
    <property type="component" value="Unassembled WGS sequence"/>
</dbReference>
<feature type="transmembrane region" description="Helical" evidence="8">
    <location>
        <begin position="161"/>
        <end position="179"/>
    </location>
</feature>
<feature type="transmembrane region" description="Helical" evidence="8">
    <location>
        <begin position="356"/>
        <end position="378"/>
    </location>
</feature>
<dbReference type="AlphaFoldDB" id="A0A7M4DL20"/>
<evidence type="ECO:0000256" key="2">
    <source>
        <dbReference type="ARBA" id="ARBA00022475"/>
    </source>
</evidence>
<comment type="subcellular location">
    <subcellularLocation>
        <location evidence="1">Cell membrane</location>
        <topology evidence="1">Multi-pass membrane protein</topology>
    </subcellularLocation>
</comment>
<evidence type="ECO:0000313" key="10">
    <source>
        <dbReference type="Proteomes" id="UP000419743"/>
    </source>
</evidence>
<dbReference type="Pfam" id="PF09913">
    <property type="entry name" value="DUF2142"/>
    <property type="match status" value="1"/>
</dbReference>
<evidence type="ECO:0000256" key="5">
    <source>
        <dbReference type="ARBA" id="ARBA00022692"/>
    </source>
</evidence>
<proteinExistence type="predicted"/>
<comment type="caution">
    <text evidence="9">The sequence shown here is derived from an EMBL/GenBank/DDBJ whole genome shotgun (WGS) entry which is preliminary data.</text>
</comment>
<evidence type="ECO:0000313" key="9">
    <source>
        <dbReference type="EMBL" id="VZO37910.1"/>
    </source>
</evidence>
<gene>
    <name evidence="9" type="ORF">HALOF300_02835</name>
</gene>
<keyword evidence="2" id="KW-1003">Cell membrane</keyword>
<dbReference type="PANTHER" id="PTHR33908:SF11">
    <property type="entry name" value="MEMBRANE PROTEIN"/>
    <property type="match status" value="1"/>
</dbReference>
<organism evidence="9 10">
    <name type="scientific">Occultella aeris</name>
    <dbReference type="NCBI Taxonomy" id="2761496"/>
    <lineage>
        <taxon>Bacteria</taxon>
        <taxon>Bacillati</taxon>
        <taxon>Actinomycetota</taxon>
        <taxon>Actinomycetes</taxon>
        <taxon>Micrococcales</taxon>
        <taxon>Ruaniaceae</taxon>
        <taxon>Occultella</taxon>
    </lineage>
</organism>
<evidence type="ECO:0000256" key="3">
    <source>
        <dbReference type="ARBA" id="ARBA00022676"/>
    </source>
</evidence>
<dbReference type="GO" id="GO:0005886">
    <property type="term" value="C:plasma membrane"/>
    <property type="evidence" value="ECO:0007669"/>
    <property type="project" value="UniProtKB-SubCell"/>
</dbReference>
<feature type="transmembrane region" description="Helical" evidence="8">
    <location>
        <begin position="283"/>
        <end position="302"/>
    </location>
</feature>
<evidence type="ECO:0000256" key="1">
    <source>
        <dbReference type="ARBA" id="ARBA00004651"/>
    </source>
</evidence>
<keyword evidence="7 8" id="KW-0472">Membrane</keyword>
<evidence type="ECO:0000256" key="6">
    <source>
        <dbReference type="ARBA" id="ARBA00022989"/>
    </source>
</evidence>
<evidence type="ECO:0000256" key="7">
    <source>
        <dbReference type="ARBA" id="ARBA00023136"/>
    </source>
</evidence>
<keyword evidence="10" id="KW-1185">Reference proteome</keyword>
<accession>A0A7M4DL20</accession>
<feature type="transmembrane region" description="Helical" evidence="8">
    <location>
        <begin position="137"/>
        <end position="154"/>
    </location>
</feature>
<sequence>MTSRNYRRTLAVITALLGVVMVLWAVLTPGFRAPDEPQHFNSVMRVATGGGWPAPGEARVSDATLIATREAGLSLETHGISVLTSSILPRSSLQGWGYQFVDLTPLPAQERSVLDHTADLVTDVEPTYDQMTQHPPLFYAAGAVLIRAFGALDWRWDQQLLLLRLFCVFLCIWVVPLTAATTRMLTGKRTVALAAAVSILAIPQFAHIGAAVSNDSLTNLLGAVLLTMAAAIVSGRVTWARLVAIGVALGLALLTKGFLLAAVPMVALAVVIGARALRPRERLWRAFVTLVVAFVVGGWWWLRNLLVHGALQPSGMPPFGPDWGDDTPTVREFAPQALDRFATSFWGNFGFLEIALLRQLTLGLTVLGLAALVAGVIACRRRLRLIVLLTLPVGTLLVVLGGTFASYQTNGLFAGLQGRYLFSSIAVLAAAAWIGLDAIARRLGRRWTHWLPVLATLFSVTLAAVGLITFFQACYQLPSESVIVGLNRWALWSIAGRTGVGLAVLAPLVVAITLLVVLVVGSLRRSRRPDLARSLPA</sequence>
<dbReference type="GO" id="GO:0016763">
    <property type="term" value="F:pentosyltransferase activity"/>
    <property type="evidence" value="ECO:0007669"/>
    <property type="project" value="TreeGrafter"/>
</dbReference>
<feature type="transmembrane region" description="Helical" evidence="8">
    <location>
        <begin position="385"/>
        <end position="408"/>
    </location>
</feature>
<keyword evidence="5 8" id="KW-0812">Transmembrane</keyword>
<dbReference type="PANTHER" id="PTHR33908">
    <property type="entry name" value="MANNOSYLTRANSFERASE YKCB-RELATED"/>
    <property type="match status" value="1"/>
</dbReference>
<reference evidence="9 10" key="1">
    <citation type="submission" date="2019-11" db="EMBL/GenBank/DDBJ databases">
        <authorList>
            <person name="Criscuolo A."/>
        </authorList>
    </citation>
    <scope>NUCLEOTIDE SEQUENCE [LARGE SCALE GENOMIC DNA]</scope>
    <source>
        <strain evidence="9">CIP111667</strain>
    </source>
</reference>
<dbReference type="RefSeq" id="WP_156741565.1">
    <property type="nucleotide sequence ID" value="NZ_CACRYJ010000042.1"/>
</dbReference>
<evidence type="ECO:0000256" key="8">
    <source>
        <dbReference type="SAM" id="Phobius"/>
    </source>
</evidence>
<evidence type="ECO:0000256" key="4">
    <source>
        <dbReference type="ARBA" id="ARBA00022679"/>
    </source>
</evidence>
<dbReference type="EMBL" id="CACRYJ010000042">
    <property type="protein sequence ID" value="VZO37910.1"/>
    <property type="molecule type" value="Genomic_DNA"/>
</dbReference>